<proteinExistence type="predicted"/>
<dbReference type="EMBL" id="AFPW01000026">
    <property type="protein sequence ID" value="EGQ13725.1"/>
    <property type="molecule type" value="Genomic_DNA"/>
</dbReference>
<accession>F9D4H3</accession>
<organism evidence="1 2">
    <name type="scientific">Prevotella dentalis (strain ATCC 49559 / DSM 3688 / JCM 13448 / NCTC 12043 / ES 2772)</name>
    <name type="common">Mitsuokella dentalis</name>
    <dbReference type="NCBI Taxonomy" id="908937"/>
    <lineage>
        <taxon>Bacteria</taxon>
        <taxon>Pseudomonadati</taxon>
        <taxon>Bacteroidota</taxon>
        <taxon>Bacteroidia</taxon>
        <taxon>Bacteroidales</taxon>
        <taxon>Prevotellaceae</taxon>
        <taxon>Prevotella</taxon>
    </lineage>
</organism>
<evidence type="ECO:0000313" key="2">
    <source>
        <dbReference type="Proteomes" id="UP000007820"/>
    </source>
</evidence>
<evidence type="ECO:0000313" key="1">
    <source>
        <dbReference type="EMBL" id="EGQ13725.1"/>
    </source>
</evidence>
<name>F9D4H3_PREDD</name>
<reference evidence="1 2" key="1">
    <citation type="submission" date="2011-04" db="EMBL/GenBank/DDBJ databases">
        <authorList>
            <person name="Muzny D."/>
            <person name="Qin X."/>
            <person name="Deng J."/>
            <person name="Jiang H."/>
            <person name="Liu Y."/>
            <person name="Qu J."/>
            <person name="Song X.-Z."/>
            <person name="Zhang L."/>
            <person name="Thornton R."/>
            <person name="Coyle M."/>
            <person name="Francisco L."/>
            <person name="Jackson L."/>
            <person name="Javaid M."/>
            <person name="Korchina V."/>
            <person name="Kovar C."/>
            <person name="Mata R."/>
            <person name="Mathew T."/>
            <person name="Ngo R."/>
            <person name="Nguyen L."/>
            <person name="Nguyen N."/>
            <person name="Okwuonu G."/>
            <person name="Ongeri F."/>
            <person name="Pham C."/>
            <person name="Simmons D."/>
            <person name="Wilczek-Boney K."/>
            <person name="Hale W."/>
            <person name="Jakkamsetti A."/>
            <person name="Pham P."/>
            <person name="Ruth R."/>
            <person name="San Lucas F."/>
            <person name="Warren J."/>
            <person name="Zhang J."/>
            <person name="Zhao Z."/>
            <person name="Zhou C."/>
            <person name="Zhu D."/>
            <person name="Lee S."/>
            <person name="Bess C."/>
            <person name="Blankenburg K."/>
            <person name="Forbes L."/>
            <person name="Fu Q."/>
            <person name="Gubbala S."/>
            <person name="Hirani K."/>
            <person name="Jayaseelan J.C."/>
            <person name="Lara F."/>
            <person name="Munidasa M."/>
            <person name="Palculict T."/>
            <person name="Patil S."/>
            <person name="Pu L.-L."/>
            <person name="Saada N."/>
            <person name="Tang L."/>
            <person name="Weissenberger G."/>
            <person name="Zhu Y."/>
            <person name="Hemphill L."/>
            <person name="Shang Y."/>
            <person name="Youmans B."/>
            <person name="Ayvaz T."/>
            <person name="Ross M."/>
            <person name="Santibanez J."/>
            <person name="Aqrawi P."/>
            <person name="Gross S."/>
            <person name="Joshi V."/>
            <person name="Fowler G."/>
            <person name="Nazareth L."/>
            <person name="Reid J."/>
            <person name="Worley K."/>
            <person name="Petrosino J."/>
            <person name="Highlander S."/>
            <person name="Gibbs R."/>
        </authorList>
    </citation>
    <scope>NUCLEOTIDE SEQUENCE [LARGE SCALE GENOMIC DNA]</scope>
    <source>
        <strain evidence="1 2">DSM 3688</strain>
    </source>
</reference>
<dbReference type="AlphaFoldDB" id="F9D4H3"/>
<gene>
    <name evidence="1" type="ORF">HMPREF9136_1751</name>
</gene>
<sequence>MQVCKSLKQTGNELCRPAKVSSKWKVNFADLRIVVRLSLFETAHGQRVMMPT</sequence>
<protein>
    <submittedName>
        <fullName evidence="1">Uncharacterized protein</fullName>
    </submittedName>
</protein>
<comment type="caution">
    <text evidence="1">The sequence shown here is derived from an EMBL/GenBank/DDBJ whole genome shotgun (WGS) entry which is preliminary data.</text>
</comment>
<dbReference type="Proteomes" id="UP000007820">
    <property type="component" value="Unassembled WGS sequence"/>
</dbReference>